<dbReference type="AlphaFoldDB" id="A0AAV2AWF2"/>
<organism evidence="1 2">
    <name type="scientific">Larinioides sclopetarius</name>
    <dbReference type="NCBI Taxonomy" id="280406"/>
    <lineage>
        <taxon>Eukaryota</taxon>
        <taxon>Metazoa</taxon>
        <taxon>Ecdysozoa</taxon>
        <taxon>Arthropoda</taxon>
        <taxon>Chelicerata</taxon>
        <taxon>Arachnida</taxon>
        <taxon>Araneae</taxon>
        <taxon>Araneomorphae</taxon>
        <taxon>Entelegynae</taxon>
        <taxon>Araneoidea</taxon>
        <taxon>Araneidae</taxon>
        <taxon>Larinioides</taxon>
    </lineage>
</organism>
<gene>
    <name evidence="1" type="ORF">LARSCL_LOCUS15095</name>
</gene>
<evidence type="ECO:0000313" key="1">
    <source>
        <dbReference type="EMBL" id="CAL1287931.1"/>
    </source>
</evidence>
<proteinExistence type="predicted"/>
<sequence>MEFSRMIMHLSMQRDLSNHGLMNTRMKFNIYFGLYSYLISI</sequence>
<comment type="caution">
    <text evidence="1">The sequence shown here is derived from an EMBL/GenBank/DDBJ whole genome shotgun (WGS) entry which is preliminary data.</text>
</comment>
<evidence type="ECO:0000313" key="2">
    <source>
        <dbReference type="Proteomes" id="UP001497382"/>
    </source>
</evidence>
<dbReference type="EMBL" id="CAXIEN010000224">
    <property type="protein sequence ID" value="CAL1287931.1"/>
    <property type="molecule type" value="Genomic_DNA"/>
</dbReference>
<reference evidence="1 2" key="1">
    <citation type="submission" date="2024-04" db="EMBL/GenBank/DDBJ databases">
        <authorList>
            <person name="Rising A."/>
            <person name="Reimegard J."/>
            <person name="Sonavane S."/>
            <person name="Akerstrom W."/>
            <person name="Nylinder S."/>
            <person name="Hedman E."/>
            <person name="Kallberg Y."/>
        </authorList>
    </citation>
    <scope>NUCLEOTIDE SEQUENCE [LARGE SCALE GENOMIC DNA]</scope>
</reference>
<dbReference type="Proteomes" id="UP001497382">
    <property type="component" value="Unassembled WGS sequence"/>
</dbReference>
<keyword evidence="2" id="KW-1185">Reference proteome</keyword>
<name>A0AAV2AWF2_9ARAC</name>
<protein>
    <submittedName>
        <fullName evidence="1">Uncharacterized protein</fullName>
    </submittedName>
</protein>
<accession>A0AAV2AWF2</accession>